<keyword evidence="1" id="KW-0963">Cytoplasm</keyword>
<feature type="binding site" evidence="1">
    <location>
        <position position="28"/>
    </location>
    <ligand>
        <name>substrate</name>
    </ligand>
</feature>
<comment type="subunit">
    <text evidence="1">Homodecamer.</text>
</comment>
<comment type="catalytic activity">
    <reaction evidence="1">
        <text>beta-D-ribopyranose = beta-D-ribofuranose</text>
        <dbReference type="Rhea" id="RHEA:25432"/>
        <dbReference type="ChEBI" id="CHEBI:27476"/>
        <dbReference type="ChEBI" id="CHEBI:47002"/>
        <dbReference type="EC" id="5.4.99.62"/>
    </reaction>
</comment>
<feature type="active site" description="Proton donor" evidence="1">
    <location>
        <position position="20"/>
    </location>
</feature>
<keyword evidence="1 2" id="KW-0413">Isomerase</keyword>
<organism evidence="2 3">
    <name type="scientific">Evansella tamaricis</name>
    <dbReference type="NCBI Taxonomy" id="2069301"/>
    <lineage>
        <taxon>Bacteria</taxon>
        <taxon>Bacillati</taxon>
        <taxon>Bacillota</taxon>
        <taxon>Bacilli</taxon>
        <taxon>Bacillales</taxon>
        <taxon>Bacillaceae</taxon>
        <taxon>Evansella</taxon>
    </lineage>
</organism>
<dbReference type="NCBIfam" id="NF008761">
    <property type="entry name" value="PRK11797.1"/>
    <property type="match status" value="1"/>
</dbReference>
<dbReference type="PANTHER" id="PTHR37831">
    <property type="entry name" value="D-RIBOSE PYRANASE"/>
    <property type="match status" value="1"/>
</dbReference>
<reference evidence="2 3" key="1">
    <citation type="submission" date="2021-06" db="EMBL/GenBank/DDBJ databases">
        <title>Bacillus sp. RD4P76, an endophyte from a halophyte.</title>
        <authorList>
            <person name="Sun J.-Q."/>
        </authorList>
    </citation>
    <scope>NUCLEOTIDE SEQUENCE [LARGE SCALE GENOMIC DNA]</scope>
    <source>
        <strain evidence="2 3">CGMCC 1.15917</strain>
    </source>
</reference>
<dbReference type="RefSeq" id="WP_217064290.1">
    <property type="nucleotide sequence ID" value="NZ_JAHQCS010000026.1"/>
</dbReference>
<dbReference type="EMBL" id="JAHQCS010000026">
    <property type="protein sequence ID" value="MBU9710397.1"/>
    <property type="molecule type" value="Genomic_DNA"/>
</dbReference>
<evidence type="ECO:0000256" key="1">
    <source>
        <dbReference type="HAMAP-Rule" id="MF_01661"/>
    </source>
</evidence>
<keyword evidence="3" id="KW-1185">Reference proteome</keyword>
<comment type="similarity">
    <text evidence="1">Belongs to the RbsD / FucU family. RbsD subfamily.</text>
</comment>
<comment type="function">
    <text evidence="1">Catalyzes the interconversion of beta-pyran and beta-furan forms of D-ribose.</text>
</comment>
<dbReference type="HAMAP" id="MF_01661">
    <property type="entry name" value="D_rib_pyranase"/>
    <property type="match status" value="1"/>
</dbReference>
<evidence type="ECO:0000313" key="2">
    <source>
        <dbReference type="EMBL" id="MBU9710397.1"/>
    </source>
</evidence>
<name>A0ABS6J9N7_9BACI</name>
<proteinExistence type="inferred from homology"/>
<feature type="binding site" evidence="1">
    <location>
        <position position="99"/>
    </location>
    <ligand>
        <name>substrate</name>
    </ligand>
</feature>
<dbReference type="InterPro" id="IPR023064">
    <property type="entry name" value="D-ribose_pyranase"/>
</dbReference>
<accession>A0ABS6J9N7</accession>
<dbReference type="Pfam" id="PF05025">
    <property type="entry name" value="RbsD_FucU"/>
    <property type="match status" value="1"/>
</dbReference>
<keyword evidence="1" id="KW-0119">Carbohydrate metabolism</keyword>
<evidence type="ECO:0000313" key="3">
    <source>
        <dbReference type="Proteomes" id="UP000784880"/>
    </source>
</evidence>
<dbReference type="EC" id="5.4.99.62" evidence="1"/>
<dbReference type="GO" id="GO:0062193">
    <property type="term" value="F:D-ribose pyranase activity"/>
    <property type="evidence" value="ECO:0007669"/>
    <property type="project" value="UniProtKB-EC"/>
</dbReference>
<comment type="subcellular location">
    <subcellularLocation>
        <location evidence="1">Cytoplasm</location>
    </subcellularLocation>
</comment>
<sequence>MKKGGILHPELNKLISETGHMDRIVVTDAGLPLPETVNTRIDLALKEGTVPFLELLDTVLSELSVEKVIMAEEVKTVSPDMHEEILKRFQGVEVEYIPHVEFKESTKSTRGLVRSGEFTPYANVILVGGVVY</sequence>
<feature type="binding site" evidence="1">
    <location>
        <begin position="121"/>
        <end position="123"/>
    </location>
    <ligand>
        <name>substrate</name>
    </ligand>
</feature>
<gene>
    <name evidence="1 2" type="primary">rbsD</name>
    <name evidence="2" type="ORF">KS419_01285</name>
</gene>
<comment type="pathway">
    <text evidence="1">Carbohydrate metabolism; D-ribose degradation; D-ribose 5-phosphate from beta-D-ribopyranose: step 1/2.</text>
</comment>
<comment type="caution">
    <text evidence="2">The sequence shown here is derived from an EMBL/GenBank/DDBJ whole genome shotgun (WGS) entry which is preliminary data.</text>
</comment>
<protein>
    <recommendedName>
        <fullName evidence="1">D-ribose pyranase</fullName>
        <ecNumber evidence="1">5.4.99.62</ecNumber>
    </recommendedName>
</protein>
<dbReference type="Proteomes" id="UP000784880">
    <property type="component" value="Unassembled WGS sequence"/>
</dbReference>
<dbReference type="PANTHER" id="PTHR37831:SF1">
    <property type="entry name" value="D-RIBOSE PYRANASE"/>
    <property type="match status" value="1"/>
</dbReference>
<dbReference type="InterPro" id="IPR007721">
    <property type="entry name" value="RbsD_FucU"/>
</dbReference>